<evidence type="ECO:0000256" key="1">
    <source>
        <dbReference type="SAM" id="Phobius"/>
    </source>
</evidence>
<dbReference type="Proteomes" id="UP000438429">
    <property type="component" value="Unassembled WGS sequence"/>
</dbReference>
<feature type="transmembrane region" description="Helical" evidence="1">
    <location>
        <begin position="21"/>
        <end position="44"/>
    </location>
</feature>
<dbReference type="PROSITE" id="PS51257">
    <property type="entry name" value="PROKAR_LIPOPROTEIN"/>
    <property type="match status" value="1"/>
</dbReference>
<keyword evidence="4" id="KW-1185">Reference proteome</keyword>
<gene>
    <name evidence="3" type="ORF">F2P81_005871</name>
    <name evidence="2" type="ORF">SMAX5B_017579</name>
</gene>
<evidence type="ECO:0000313" key="3">
    <source>
        <dbReference type="EMBL" id="KAF0042339.1"/>
    </source>
</evidence>
<evidence type="ECO:0000313" key="2">
    <source>
        <dbReference type="EMBL" id="AWP11308.1"/>
    </source>
</evidence>
<dbReference type="AlphaFoldDB" id="A0A2U9C4F3"/>
<dbReference type="SUPFAM" id="SSF49842">
    <property type="entry name" value="TNF-like"/>
    <property type="match status" value="1"/>
</dbReference>
<evidence type="ECO:0008006" key="6">
    <source>
        <dbReference type="Google" id="ProtNLM"/>
    </source>
</evidence>
<organism evidence="2 4">
    <name type="scientific">Scophthalmus maximus</name>
    <name type="common">Turbot</name>
    <name type="synonym">Psetta maxima</name>
    <dbReference type="NCBI Taxonomy" id="52904"/>
    <lineage>
        <taxon>Eukaryota</taxon>
        <taxon>Metazoa</taxon>
        <taxon>Chordata</taxon>
        <taxon>Craniata</taxon>
        <taxon>Vertebrata</taxon>
        <taxon>Euteleostomi</taxon>
        <taxon>Actinopterygii</taxon>
        <taxon>Neopterygii</taxon>
        <taxon>Teleostei</taxon>
        <taxon>Neoteleostei</taxon>
        <taxon>Acanthomorphata</taxon>
        <taxon>Carangaria</taxon>
        <taxon>Pleuronectiformes</taxon>
        <taxon>Pleuronectoidei</taxon>
        <taxon>Scophthalmidae</taxon>
        <taxon>Scophthalmus</taxon>
    </lineage>
</organism>
<name>A0A2U9C4F3_SCOMX</name>
<dbReference type="Proteomes" id="UP000246464">
    <property type="component" value="Chromosome 12"/>
</dbReference>
<sequence>MDAERGRVVRRSERRAGKLAVVVAVQSALVAACLLVTLYVYWLVQGQERVSGDNVHIQFSPISSFSGNATLQFNHTYSVNRMGLADGRNQEILVNCTGPYVLYVDVCYLSLTEEEITGTLQLQVAGSGTPVSSFTLQASREVCRGLHSLAYLRASEQASLHLVAREEFKIKRATVGLSYLLGTASQCY</sequence>
<proteinExistence type="predicted"/>
<dbReference type="InterPro" id="IPR008983">
    <property type="entry name" value="Tumour_necrosis_fac-like_dom"/>
</dbReference>
<evidence type="ECO:0000313" key="5">
    <source>
        <dbReference type="Proteomes" id="UP000438429"/>
    </source>
</evidence>
<keyword evidence="1" id="KW-0472">Membrane</keyword>
<keyword evidence="1" id="KW-0812">Transmembrane</keyword>
<reference evidence="2 4" key="1">
    <citation type="submission" date="2017-12" db="EMBL/GenBank/DDBJ databases">
        <title>Integrating genomic resources of turbot (Scophthalmus maximus) in depth evaluation of genetic and physical mapping variation across individuals.</title>
        <authorList>
            <person name="Martinez P."/>
        </authorList>
    </citation>
    <scope>NUCLEOTIDE SEQUENCE [LARGE SCALE GENOMIC DNA]</scope>
</reference>
<evidence type="ECO:0000313" key="4">
    <source>
        <dbReference type="Proteomes" id="UP000246464"/>
    </source>
</evidence>
<dbReference type="EMBL" id="CP026254">
    <property type="protein sequence ID" value="AWP11308.1"/>
    <property type="molecule type" value="Genomic_DNA"/>
</dbReference>
<reference evidence="3 5" key="2">
    <citation type="submission" date="2019-06" db="EMBL/GenBank/DDBJ databases">
        <title>Draft genomes of female and male turbot (Scophthalmus maximus).</title>
        <authorList>
            <person name="Xu H."/>
            <person name="Xu X.-W."/>
            <person name="Shao C."/>
            <person name="Chen S."/>
        </authorList>
    </citation>
    <scope>NUCLEOTIDE SEQUENCE [LARGE SCALE GENOMIC DNA]</scope>
    <source>
        <strain evidence="3">Ysfricsl-2016a</strain>
        <tissue evidence="3">Blood</tissue>
    </source>
</reference>
<dbReference type="EMBL" id="VEVO01000005">
    <property type="protein sequence ID" value="KAF0042339.1"/>
    <property type="molecule type" value="Genomic_DNA"/>
</dbReference>
<keyword evidence="1" id="KW-1133">Transmembrane helix</keyword>
<protein>
    <recommendedName>
        <fullName evidence="6">TNF family profile domain-containing protein</fullName>
    </recommendedName>
</protein>
<accession>A0A2U9C4F3</accession>